<evidence type="ECO:0000313" key="3">
    <source>
        <dbReference type="EMBL" id="CAH0729707.1"/>
    </source>
</evidence>
<keyword evidence="2" id="KW-0732">Signal</keyword>
<feature type="compositionally biased region" description="Polar residues" evidence="1">
    <location>
        <begin position="181"/>
        <end position="190"/>
    </location>
</feature>
<gene>
    <name evidence="3" type="ORF">BINO364_LOCUS14764</name>
</gene>
<feature type="signal peptide" evidence="2">
    <location>
        <begin position="1"/>
        <end position="17"/>
    </location>
</feature>
<dbReference type="EMBL" id="OV170228">
    <property type="protein sequence ID" value="CAH0729707.1"/>
    <property type="molecule type" value="Genomic_DNA"/>
</dbReference>
<name>A0A8J9VDE0_9NEOP</name>
<protein>
    <submittedName>
        <fullName evidence="3">Uncharacterized protein</fullName>
    </submittedName>
</protein>
<organism evidence="3 4">
    <name type="scientific">Brenthis ino</name>
    <name type="common">lesser marbled fritillary</name>
    <dbReference type="NCBI Taxonomy" id="405034"/>
    <lineage>
        <taxon>Eukaryota</taxon>
        <taxon>Metazoa</taxon>
        <taxon>Ecdysozoa</taxon>
        <taxon>Arthropoda</taxon>
        <taxon>Hexapoda</taxon>
        <taxon>Insecta</taxon>
        <taxon>Pterygota</taxon>
        <taxon>Neoptera</taxon>
        <taxon>Endopterygota</taxon>
        <taxon>Lepidoptera</taxon>
        <taxon>Glossata</taxon>
        <taxon>Ditrysia</taxon>
        <taxon>Papilionoidea</taxon>
        <taxon>Nymphalidae</taxon>
        <taxon>Heliconiinae</taxon>
        <taxon>Argynnini</taxon>
        <taxon>Brenthis</taxon>
    </lineage>
</organism>
<evidence type="ECO:0000256" key="1">
    <source>
        <dbReference type="SAM" id="MobiDB-lite"/>
    </source>
</evidence>
<feature type="non-terminal residue" evidence="3">
    <location>
        <position position="347"/>
    </location>
</feature>
<dbReference type="Proteomes" id="UP000838878">
    <property type="component" value="Chromosome 8"/>
</dbReference>
<reference evidence="3" key="1">
    <citation type="submission" date="2021-12" db="EMBL/GenBank/DDBJ databases">
        <authorList>
            <person name="Martin H S."/>
        </authorList>
    </citation>
    <scope>NUCLEOTIDE SEQUENCE</scope>
</reference>
<feature type="region of interest" description="Disordered" evidence="1">
    <location>
        <begin position="147"/>
        <end position="190"/>
    </location>
</feature>
<accession>A0A8J9VDE0</accession>
<evidence type="ECO:0000313" key="4">
    <source>
        <dbReference type="Proteomes" id="UP000838878"/>
    </source>
</evidence>
<keyword evidence="4" id="KW-1185">Reference proteome</keyword>
<dbReference type="OrthoDB" id="7490542at2759"/>
<feature type="compositionally biased region" description="Polar residues" evidence="1">
    <location>
        <begin position="149"/>
        <end position="159"/>
    </location>
</feature>
<dbReference type="AlphaFoldDB" id="A0A8J9VDE0"/>
<sequence length="347" mass="37699">MLATVILLSISCGYVQGSVIHPVAVPGTAPVVTAASSQYFERTFNRLVPAPANPVIPVAPAFPVLPAPPILPSIPIAPASPVVIDAKTTTSLPVSPTAVQPQSSAVDPNVAIAIATAHAAAPVATILLPPYPFGFPPTFGFIPQTQQPLPSTSENPINNRETTTRRTTTVQLRTTEREQEATTPVPSNIDNSFAQPLPSNQNVNFRQYLAPPAPESLPPPTSRPQKVKTNVEVVPVPLAYIAPPPLDSYHHHHQHHHHHHHHHQALKVVPHIHTFIPKTKIIIRPATSSYRVRTVKVPVGFATYGPPKLVKKIVKRYPQNIVASRSRDIESTTFHSINRPFTKPPRV</sequence>
<proteinExistence type="predicted"/>
<evidence type="ECO:0000256" key="2">
    <source>
        <dbReference type="SAM" id="SignalP"/>
    </source>
</evidence>
<feature type="chain" id="PRO_5035459917" evidence="2">
    <location>
        <begin position="18"/>
        <end position="347"/>
    </location>
</feature>